<organism evidence="2 3">
    <name type="scientific">Rheinheimera muenzenbergensis</name>
    <dbReference type="NCBI Taxonomy" id="1193628"/>
    <lineage>
        <taxon>Bacteria</taxon>
        <taxon>Pseudomonadati</taxon>
        <taxon>Pseudomonadota</taxon>
        <taxon>Gammaproteobacteria</taxon>
        <taxon>Chromatiales</taxon>
        <taxon>Chromatiaceae</taxon>
        <taxon>Rheinheimera</taxon>
    </lineage>
</organism>
<gene>
    <name evidence="2" type="ORF">MN202_09235</name>
</gene>
<keyword evidence="3" id="KW-1185">Reference proteome</keyword>
<name>A0ABU8C669_9GAMM</name>
<feature type="chain" id="PRO_5046512783" evidence="1">
    <location>
        <begin position="20"/>
        <end position="165"/>
    </location>
</feature>
<dbReference type="RefSeq" id="WP_335735822.1">
    <property type="nucleotide sequence ID" value="NZ_JALAAR010000006.1"/>
</dbReference>
<accession>A0ABU8C669</accession>
<evidence type="ECO:0000313" key="2">
    <source>
        <dbReference type="EMBL" id="MEH8017416.1"/>
    </source>
</evidence>
<reference evidence="2 3" key="1">
    <citation type="journal article" date="2023" name="Ecotoxicol. Environ. Saf.">
        <title>Mercury remediation potential of mercury-resistant strain Rheinheimera metallidurans sp. nov. isolated from a municipal waste dumping site.</title>
        <authorList>
            <person name="Yadav V."/>
            <person name="Manjhi A."/>
            <person name="Vadakedath N."/>
        </authorList>
    </citation>
    <scope>NUCLEOTIDE SEQUENCE [LARGE SCALE GENOMIC DNA]</scope>
    <source>
        <strain evidence="2 3">E-49</strain>
    </source>
</reference>
<dbReference type="EMBL" id="JALAAR010000006">
    <property type="protein sequence ID" value="MEH8017416.1"/>
    <property type="molecule type" value="Genomic_DNA"/>
</dbReference>
<proteinExistence type="predicted"/>
<dbReference type="Proteomes" id="UP001375382">
    <property type="component" value="Unassembled WGS sequence"/>
</dbReference>
<comment type="caution">
    <text evidence="2">The sequence shown here is derived from an EMBL/GenBank/DDBJ whole genome shotgun (WGS) entry which is preliminary data.</text>
</comment>
<feature type="signal peptide" evidence="1">
    <location>
        <begin position="1"/>
        <end position="19"/>
    </location>
</feature>
<sequence length="165" mass="18228">MTKLIVIIAALSCCFKVAAAAIPLEQALELCRAEQNALRRLTCYDAIADGKTITKPTAAQATAPQSQAAQQAVNSSPAAEQFGIEHHQLNDANDEQLQVVVKSLRYNPHKELTVEFANGQIWQQVGNDYYKIAEGETHFIRRAAFDSFLLGNDKSSRTVRVKRVK</sequence>
<evidence type="ECO:0000313" key="3">
    <source>
        <dbReference type="Proteomes" id="UP001375382"/>
    </source>
</evidence>
<keyword evidence="1" id="KW-0732">Signal</keyword>
<protein>
    <submittedName>
        <fullName evidence="2">Uncharacterized protein</fullName>
    </submittedName>
</protein>
<evidence type="ECO:0000256" key="1">
    <source>
        <dbReference type="SAM" id="SignalP"/>
    </source>
</evidence>